<feature type="transmembrane region" description="Helical" evidence="1">
    <location>
        <begin position="198"/>
        <end position="219"/>
    </location>
</feature>
<reference evidence="3" key="3">
    <citation type="submission" date="2021-06" db="EMBL/GenBank/DDBJ databases">
        <title>Updating the genus Pseudomonas: Description of 43 new species and partition of the Pseudomonas putida group.</title>
        <authorList>
            <person name="Girard L."/>
            <person name="Lood C."/>
            <person name="Vandamme P."/>
            <person name="Rokni-Zadeh H."/>
            <person name="Van Noort V."/>
            <person name="Hofte M."/>
            <person name="Lavigne R."/>
            <person name="De Mot R."/>
        </authorList>
    </citation>
    <scope>NUCLEOTIDE SEQUENCE</scope>
    <source>
        <strain evidence="3">SWRI10</strain>
    </source>
</reference>
<accession>A0A923JTG9</accession>
<evidence type="ECO:0000256" key="1">
    <source>
        <dbReference type="SAM" id="Phobius"/>
    </source>
</evidence>
<reference evidence="2" key="2">
    <citation type="submission" date="2020-07" db="EMBL/GenBank/DDBJ databases">
        <authorList>
            <person name="Lood C."/>
            <person name="Girard L."/>
        </authorList>
    </citation>
    <scope>NUCLEOTIDE SEQUENCE</scope>
    <source>
        <strain evidence="2">SWRI10</strain>
    </source>
</reference>
<evidence type="ECO:0000313" key="3">
    <source>
        <dbReference type="EMBL" id="MBV4535727.1"/>
    </source>
</evidence>
<keyword evidence="1" id="KW-1133">Transmembrane helix</keyword>
<evidence type="ECO:0000313" key="2">
    <source>
        <dbReference type="EMBL" id="MBC3440032.1"/>
    </source>
</evidence>
<reference evidence="2" key="1">
    <citation type="journal article" date="2020" name="Microorganisms">
        <title>Reliable Identification of Environmental Pseudomonas Isolates Using the rpoD Gene.</title>
        <authorList>
            <consortium name="The Broad Institute Genome Sequencing Platform"/>
            <person name="Girard L."/>
            <person name="Lood C."/>
            <person name="Rokni-Zadeh H."/>
            <person name="van Noort V."/>
            <person name="Lavigne R."/>
            <person name="De Mot R."/>
        </authorList>
    </citation>
    <scope>NUCLEOTIDE SEQUENCE</scope>
    <source>
        <strain evidence="2">SWRI10</strain>
    </source>
</reference>
<sequence>MLEVLLCVTLFIIAPALSGYSANVYATPRKRVWCYRRYLIVKDWSLTRHVMMIFGFFAVVLYATGALAKLGMPLNPLFGRSLLGLTWLSGMAFLYCYFEISKLRDRLPWKSLAGLLAIGVATLSKVLADHVIAELTHLPPRELVGAQLLLSVIMTVSLWSAGVAIALGAVVFGSLFLMLRSMVRDYFSMRKKQKYDALPDLAAVVAIYLCALIALTAMAELSRKSTYEKPAREAIAFAAFTLPASYCGLSDKRGAMIAPLANDTAAIAIADDKLGYRFEPITCVPAKKSLAEIEALLGTSAR</sequence>
<feature type="transmembrane region" description="Helical" evidence="1">
    <location>
        <begin position="82"/>
        <end position="100"/>
    </location>
</feature>
<feature type="transmembrane region" description="Helical" evidence="1">
    <location>
        <begin position="148"/>
        <end position="177"/>
    </location>
</feature>
<feature type="transmembrane region" description="Helical" evidence="1">
    <location>
        <begin position="50"/>
        <end position="70"/>
    </location>
</feature>
<name>A0A923JTG9_9PSED</name>
<dbReference type="AlphaFoldDB" id="A0A923JTG9"/>
<comment type="caution">
    <text evidence="2">The sequence shown here is derived from an EMBL/GenBank/DDBJ whole genome shotgun (WGS) entry which is preliminary data.</text>
</comment>
<keyword evidence="1" id="KW-0472">Membrane</keyword>
<dbReference type="RefSeq" id="WP_186553599.1">
    <property type="nucleotide sequence ID" value="NZ_JABWRE020000001.1"/>
</dbReference>
<proteinExistence type="predicted"/>
<organism evidence="2">
    <name type="scientific">Pseudomonas urmiensis</name>
    <dbReference type="NCBI Taxonomy" id="2745493"/>
    <lineage>
        <taxon>Bacteria</taxon>
        <taxon>Pseudomonadati</taxon>
        <taxon>Pseudomonadota</taxon>
        <taxon>Gammaproteobacteria</taxon>
        <taxon>Pseudomonadales</taxon>
        <taxon>Pseudomonadaceae</taxon>
        <taxon>Pseudomonas</taxon>
    </lineage>
</organism>
<keyword evidence="1" id="KW-0812">Transmembrane</keyword>
<protein>
    <submittedName>
        <fullName evidence="2">Uncharacterized protein</fullName>
    </submittedName>
</protein>
<gene>
    <name evidence="3" type="ORF">HU737_007050</name>
    <name evidence="2" type="ORF">HU737_05005</name>
</gene>
<dbReference type="Proteomes" id="UP000599879">
    <property type="component" value="Unassembled WGS sequence"/>
</dbReference>
<dbReference type="EMBL" id="JABWRE010000002">
    <property type="protein sequence ID" value="MBC3440032.1"/>
    <property type="molecule type" value="Genomic_DNA"/>
</dbReference>
<dbReference type="EMBL" id="JABWRE020000001">
    <property type="protein sequence ID" value="MBV4535727.1"/>
    <property type="molecule type" value="Genomic_DNA"/>
</dbReference>